<gene>
    <name evidence="1" type="ORF">AYP45_16495</name>
</gene>
<evidence type="ECO:0000313" key="2">
    <source>
        <dbReference type="Proteomes" id="UP000189681"/>
    </source>
</evidence>
<dbReference type="AlphaFoldDB" id="A0A1V4APT5"/>
<name>A0A1V4APT5_9BACT</name>
<organism evidence="1 2">
    <name type="scientific">Candidatus Brocadia carolinensis</name>
    <dbReference type="NCBI Taxonomy" id="1004156"/>
    <lineage>
        <taxon>Bacteria</taxon>
        <taxon>Pseudomonadati</taxon>
        <taxon>Planctomycetota</taxon>
        <taxon>Candidatus Brocadiia</taxon>
        <taxon>Candidatus Brocadiales</taxon>
        <taxon>Candidatus Brocadiaceae</taxon>
        <taxon>Candidatus Brocadia</taxon>
    </lineage>
</organism>
<protein>
    <submittedName>
        <fullName evidence="1">Uncharacterized protein</fullName>
    </submittedName>
</protein>
<sequence>MFLHSNTIKHLHYEEKSKALQLISASIHFTKEHGFEYINLKEIEDNPIIGKVVFSFRKWK</sequence>
<reference evidence="1 2" key="1">
    <citation type="journal article" date="2017" name="Water Res.">
        <title>Discovery and metagenomic analysis of an anammox bacterial enrichment related to Candidatus "Brocadia caroliniensis" in a full-scale glycerol-fed nitritation-denitritation separate centrate treatment process.</title>
        <authorList>
            <person name="Park H."/>
            <person name="Brotto A.C."/>
            <person name="van Loosdrecht M.C."/>
            <person name="Chandran K."/>
        </authorList>
    </citation>
    <scope>NUCLEOTIDE SEQUENCE [LARGE SCALE GENOMIC DNA]</scope>
    <source>
        <strain evidence="1">26THWARD</strain>
    </source>
</reference>
<dbReference type="EMBL" id="AYTS01000171">
    <property type="protein sequence ID" value="OOP55126.1"/>
    <property type="molecule type" value="Genomic_DNA"/>
</dbReference>
<comment type="caution">
    <text evidence="1">The sequence shown here is derived from an EMBL/GenBank/DDBJ whole genome shotgun (WGS) entry which is preliminary data.</text>
</comment>
<dbReference type="Proteomes" id="UP000189681">
    <property type="component" value="Unassembled WGS sequence"/>
</dbReference>
<proteinExistence type="predicted"/>
<accession>A0A1V4APT5</accession>
<evidence type="ECO:0000313" key="1">
    <source>
        <dbReference type="EMBL" id="OOP55126.1"/>
    </source>
</evidence>